<dbReference type="GO" id="GO:0016020">
    <property type="term" value="C:membrane"/>
    <property type="evidence" value="ECO:0007669"/>
    <property type="project" value="UniProtKB-SubCell"/>
</dbReference>
<dbReference type="GO" id="GO:0005524">
    <property type="term" value="F:ATP binding"/>
    <property type="evidence" value="ECO:0007669"/>
    <property type="project" value="UniProtKB-UniRule"/>
</dbReference>
<dbReference type="InterPro" id="IPR014729">
    <property type="entry name" value="Rossmann-like_a/b/a_fold"/>
</dbReference>
<comment type="similarity">
    <text evidence="12 13">Belongs to the class-I aminoacyl-tRNA synthetase family. ValS type 1 subfamily.</text>
</comment>
<evidence type="ECO:0000256" key="2">
    <source>
        <dbReference type="ARBA" id="ARBA00004496"/>
    </source>
</evidence>
<dbReference type="SUPFAM" id="SSF52374">
    <property type="entry name" value="Nucleotidylyl transferase"/>
    <property type="match status" value="1"/>
</dbReference>
<dbReference type="InterPro" id="IPR025564">
    <property type="entry name" value="CAAD_dom"/>
</dbReference>
<accession>A0A928ZTJ6</accession>
<evidence type="ECO:0000256" key="9">
    <source>
        <dbReference type="ARBA" id="ARBA00023054"/>
    </source>
</evidence>
<proteinExistence type="inferred from homology"/>
<keyword evidence="6 13" id="KW-0547">Nucleotide-binding</keyword>
<evidence type="ECO:0000259" key="15">
    <source>
        <dbReference type="Pfam" id="PF08264"/>
    </source>
</evidence>
<dbReference type="InterPro" id="IPR013155">
    <property type="entry name" value="M/V/L/I-tRNA-synth_anticd-bd"/>
</dbReference>
<dbReference type="GO" id="GO:0006438">
    <property type="term" value="P:valyl-tRNA aminoacylation"/>
    <property type="evidence" value="ECO:0007669"/>
    <property type="project" value="UniProtKB-UniRule"/>
</dbReference>
<dbReference type="NCBIfam" id="TIGR00422">
    <property type="entry name" value="valS"/>
    <property type="match status" value="1"/>
</dbReference>
<evidence type="ECO:0000256" key="11">
    <source>
        <dbReference type="ARBA" id="ARBA00047552"/>
    </source>
</evidence>
<gene>
    <name evidence="13" type="primary">valS</name>
    <name evidence="18" type="ORF">IQ260_04040</name>
</gene>
<dbReference type="Pfam" id="PF14159">
    <property type="entry name" value="CAAD"/>
    <property type="match status" value="1"/>
</dbReference>
<dbReference type="EC" id="6.1.1.9" evidence="13"/>
<name>A0A928ZTJ6_LEPEC</name>
<evidence type="ECO:0000256" key="6">
    <source>
        <dbReference type="ARBA" id="ARBA00022741"/>
    </source>
</evidence>
<feature type="domain" description="Aminoacyl-tRNA synthetase class Ia" evidence="14">
    <location>
        <begin position="20"/>
        <end position="583"/>
    </location>
</feature>
<evidence type="ECO:0000313" key="19">
    <source>
        <dbReference type="Proteomes" id="UP000615026"/>
    </source>
</evidence>
<dbReference type="InterPro" id="IPR009080">
    <property type="entry name" value="tRNAsynth_Ia_anticodon-bd"/>
</dbReference>
<dbReference type="PANTHER" id="PTHR11946">
    <property type="entry name" value="VALYL-TRNA SYNTHETASES"/>
    <property type="match status" value="1"/>
</dbReference>
<evidence type="ECO:0000256" key="8">
    <source>
        <dbReference type="ARBA" id="ARBA00022917"/>
    </source>
</evidence>
<dbReference type="FunFam" id="3.40.50.620:FF:000098">
    <property type="entry name" value="Valine--tRNA ligase"/>
    <property type="match status" value="1"/>
</dbReference>
<dbReference type="GO" id="GO:0004832">
    <property type="term" value="F:valine-tRNA ligase activity"/>
    <property type="evidence" value="ECO:0007669"/>
    <property type="project" value="UniProtKB-UniRule"/>
</dbReference>
<dbReference type="FunFam" id="1.10.730.10:FF:000014">
    <property type="entry name" value="Valine--tRNA ligase"/>
    <property type="match status" value="1"/>
</dbReference>
<feature type="binding site" evidence="13">
    <location>
        <position position="546"/>
    </location>
    <ligand>
        <name>ATP</name>
        <dbReference type="ChEBI" id="CHEBI:30616"/>
    </ligand>
</feature>
<organism evidence="18 19">
    <name type="scientific">Leptolyngbya cf. ectocarpi LEGE 11479</name>
    <dbReference type="NCBI Taxonomy" id="1828722"/>
    <lineage>
        <taxon>Bacteria</taxon>
        <taxon>Bacillati</taxon>
        <taxon>Cyanobacteriota</taxon>
        <taxon>Cyanophyceae</taxon>
        <taxon>Leptolyngbyales</taxon>
        <taxon>Leptolyngbyaceae</taxon>
        <taxon>Leptolyngbya group</taxon>
        <taxon>Leptolyngbya</taxon>
    </lineage>
</organism>
<dbReference type="InterPro" id="IPR033705">
    <property type="entry name" value="Anticodon_Ia_Val"/>
</dbReference>
<keyword evidence="5 13" id="KW-0436">Ligase</keyword>
<reference evidence="18" key="1">
    <citation type="submission" date="2020-10" db="EMBL/GenBank/DDBJ databases">
        <authorList>
            <person name="Castelo-Branco R."/>
            <person name="Eusebio N."/>
            <person name="Adriana R."/>
            <person name="Vieira A."/>
            <person name="Brugerolle De Fraissinette N."/>
            <person name="Rezende De Castro R."/>
            <person name="Schneider M.P."/>
            <person name="Vasconcelos V."/>
            <person name="Leao P.N."/>
        </authorList>
    </citation>
    <scope>NUCLEOTIDE SEQUENCE</scope>
    <source>
        <strain evidence="18">LEGE 11479</strain>
    </source>
</reference>
<dbReference type="PRINTS" id="PR00986">
    <property type="entry name" value="TRNASYNTHVAL"/>
</dbReference>
<dbReference type="Gene3D" id="1.10.730.10">
    <property type="entry name" value="Isoleucyl-tRNA Synthetase, Domain 1"/>
    <property type="match status" value="1"/>
</dbReference>
<keyword evidence="7 13" id="KW-0067">ATP-binding</keyword>
<dbReference type="PANTHER" id="PTHR11946:SF93">
    <property type="entry name" value="VALINE--TRNA LIGASE, CHLOROPLASTIC_MITOCHONDRIAL 2"/>
    <property type="match status" value="1"/>
</dbReference>
<feature type="coiled-coil region" evidence="13">
    <location>
        <begin position="1003"/>
        <end position="1065"/>
    </location>
</feature>
<dbReference type="InterPro" id="IPR009008">
    <property type="entry name" value="Val/Leu/Ile-tRNA-synth_edit"/>
</dbReference>
<evidence type="ECO:0000259" key="16">
    <source>
        <dbReference type="Pfam" id="PF10458"/>
    </source>
</evidence>
<evidence type="ECO:0000256" key="4">
    <source>
        <dbReference type="ARBA" id="ARBA00022490"/>
    </source>
</evidence>
<feature type="domain" description="Methionyl/Valyl/Leucyl/Isoleucyl-tRNA synthetase anticodon-binding" evidence="15">
    <location>
        <begin position="636"/>
        <end position="785"/>
    </location>
</feature>
<sequence length="1069" mass="119811">MTATVPNLSSQYDPSQTESKWQSTWEDKAVFKADPNHGGEPFCVVIPPPNVTGSLHMGHAFENALIDTLVRYQRMNGRNTLWLPGTDHASIAVSAILDKELRSQNKTRQDISRDDYLQRAWQWKEESGGTIVNQLRKLGVSVDWTRERFTMDEGLTKAVLKAFNQLYQEGLIYRGNYMVNWCPASQSAVSDVEVENKDVDGSLWHFRYPLTDGSGYVEVATTRPETMLGDTAVAVSPEDERYLEMVGKTLTLPLVGREIPIIADSYVDKEFGTGCVKVTPAHDPNDFAMGERHNLPLITIMNKDGSMNENAGRFEGLDRFEARTQVVAALDDVDALVRIEDYQHSVPYSDRGKVPIEPLLSTQWFVKIRPMADMALDALDNHQSPKFVPERWTKVYRDWLVNLRDWCISRQLWWGHQIPAWYAVSQTNGEITDSTPFFVAESEDEARASAIKQFGDDVELKQDPDVLDTWFSSGLWPFSTMGWPDENAKDFQTYYPTTTLVTGFDIIFFWVARMTMMAGHFTDTMPFETVYIHGLVRDEKNQKMSKSKGNGIDPLVLINKYGTDALRYTLIREVAGAGQDIRLDYNRKTDESSSVEASRNFTNKLWNASRFVMMNLGGQTPADLGEPDTAKLELADKWILSKFNQTINQTRECLNQYGMGEAAKVLYEFIWGDFCDWYIELVKPRLYGKDENSKLVAQQTLAFVLEGILKLLHPFTPHITEEVWHTLTQVGEDSYLAVQPYPTVRPELVDAKLEKDFDLLIGTIRTIRNLRAAAGVKPSAKIEAILKTDDANEVRILNATQVYLKDTAKVETLTISGTTLTAETLTVAETSGDQAPQISEKSDRADETDELPEIDWGDGVDAIQTLLKHPLGYIGQAYNASKKPASVVLLLLLTGLGLRLAAAVVTGISTLPPVGRFFQMIGVGYTTWFGGRYILKAENRRQLWENVIGFWDEVVGTLSTDSADAVEGLDVAAQTDEIAAADTRQMFAGVFGTVQVLIPLTGLVDVEALKQKIEKSLAKVEGEIKSISGRLGNQGFVNKAPERVVQETRDSLAEAETQAKLLRERLTML</sequence>
<dbReference type="InterPro" id="IPR037118">
    <property type="entry name" value="Val-tRNA_synth_C_sf"/>
</dbReference>
<dbReference type="HAMAP" id="MF_02004">
    <property type="entry name" value="Val_tRNA_synth_type1"/>
    <property type="match status" value="1"/>
</dbReference>
<evidence type="ECO:0000256" key="1">
    <source>
        <dbReference type="ARBA" id="ARBA00004141"/>
    </source>
</evidence>
<dbReference type="InterPro" id="IPR002300">
    <property type="entry name" value="aa-tRNA-synth_Ia"/>
</dbReference>
<keyword evidence="4 13" id="KW-0963">Cytoplasm</keyword>
<dbReference type="Proteomes" id="UP000615026">
    <property type="component" value="Unassembled WGS sequence"/>
</dbReference>
<dbReference type="GO" id="GO:0002161">
    <property type="term" value="F:aminoacyl-tRNA deacylase activity"/>
    <property type="evidence" value="ECO:0007669"/>
    <property type="project" value="InterPro"/>
</dbReference>
<evidence type="ECO:0000313" key="18">
    <source>
        <dbReference type="EMBL" id="MBE9065819.1"/>
    </source>
</evidence>
<evidence type="ECO:0000256" key="3">
    <source>
        <dbReference type="ARBA" id="ARBA00011245"/>
    </source>
</evidence>
<comment type="domain">
    <text evidence="13">ValRS has two distinct active sites: one for aminoacylation and one for editing. The misactivated threonine is translocated from the active site to the editing site.</text>
</comment>
<dbReference type="SUPFAM" id="SSF47323">
    <property type="entry name" value="Anticodon-binding domain of a subclass of class I aminoacyl-tRNA synthetases"/>
    <property type="match status" value="1"/>
</dbReference>
<dbReference type="RefSeq" id="WP_193991097.1">
    <property type="nucleotide sequence ID" value="NZ_JADEXP010000019.1"/>
</dbReference>
<dbReference type="AlphaFoldDB" id="A0A928ZTJ6"/>
<evidence type="ECO:0000259" key="14">
    <source>
        <dbReference type="Pfam" id="PF00133"/>
    </source>
</evidence>
<evidence type="ECO:0000256" key="12">
    <source>
        <dbReference type="ARBA" id="ARBA00060830"/>
    </source>
</evidence>
<dbReference type="Gene3D" id="3.90.740.10">
    <property type="entry name" value="Valyl/Leucyl/Isoleucyl-tRNA synthetase, editing domain"/>
    <property type="match status" value="1"/>
</dbReference>
<evidence type="ECO:0000256" key="10">
    <source>
        <dbReference type="ARBA" id="ARBA00023146"/>
    </source>
</evidence>
<feature type="short sequence motif" description="'HIGH' region" evidence="13">
    <location>
        <begin position="49"/>
        <end position="59"/>
    </location>
</feature>
<dbReference type="NCBIfam" id="NF004349">
    <property type="entry name" value="PRK05729.1"/>
    <property type="match status" value="1"/>
</dbReference>
<comment type="subcellular location">
    <subcellularLocation>
        <location evidence="2 13">Cytoplasm</location>
    </subcellularLocation>
    <subcellularLocation>
        <location evidence="1">Membrane</location>
        <topology evidence="1">Multi-pass membrane protein</topology>
    </subcellularLocation>
</comment>
<dbReference type="Pfam" id="PF00133">
    <property type="entry name" value="tRNA-synt_1"/>
    <property type="match status" value="1"/>
</dbReference>
<feature type="domain" description="Cyanobacterial aminoacyl-tRNA synthetase CAAD" evidence="17">
    <location>
        <begin position="873"/>
        <end position="956"/>
    </location>
</feature>
<evidence type="ECO:0000259" key="17">
    <source>
        <dbReference type="Pfam" id="PF14159"/>
    </source>
</evidence>
<comment type="subunit">
    <text evidence="3 13">Monomer.</text>
</comment>
<comment type="function">
    <text evidence="13">Catalyzes the attachment of valine to tRNA(Val). As ValRS can inadvertently accommodate and process structurally similar amino acids such as threonine, to avoid such errors, it has a 'posttransfer' editing activity that hydrolyzes mischarged Thr-tRNA(Val) in a tRNA-dependent manner.</text>
</comment>
<dbReference type="Pfam" id="PF08264">
    <property type="entry name" value="Anticodon_1"/>
    <property type="match status" value="1"/>
</dbReference>
<evidence type="ECO:0000256" key="7">
    <source>
        <dbReference type="ARBA" id="ARBA00022840"/>
    </source>
</evidence>
<dbReference type="EMBL" id="JADEXP010000019">
    <property type="protein sequence ID" value="MBE9065819.1"/>
    <property type="molecule type" value="Genomic_DNA"/>
</dbReference>
<protein>
    <recommendedName>
        <fullName evidence="13">Valine--tRNA ligase</fullName>
        <ecNumber evidence="13">6.1.1.9</ecNumber>
    </recommendedName>
    <alternativeName>
        <fullName evidence="13">Valyl-tRNA synthetase</fullName>
        <shortName evidence="13">ValRS</shortName>
    </alternativeName>
</protein>
<comment type="domain">
    <text evidence="13">The C-terminal coiled-coil domain is crucial for aminoacylation activity.</text>
</comment>
<dbReference type="FunFam" id="1.10.287.380:FF:000001">
    <property type="entry name" value="Valine--tRNA ligase"/>
    <property type="match status" value="1"/>
</dbReference>
<dbReference type="FunFam" id="3.40.50.620:FF:000032">
    <property type="entry name" value="Valine--tRNA ligase"/>
    <property type="match status" value="1"/>
</dbReference>
<dbReference type="InterPro" id="IPR019499">
    <property type="entry name" value="Val-tRNA_synth_tRNA-bd"/>
</dbReference>
<feature type="domain" description="Valyl-tRNA synthetase tRNA-binding arm" evidence="16">
    <location>
        <begin position="1005"/>
        <end position="1069"/>
    </location>
</feature>
<keyword evidence="19" id="KW-1185">Reference proteome</keyword>
<feature type="short sequence motif" description="'KMSKS' region" evidence="13">
    <location>
        <begin position="543"/>
        <end position="547"/>
    </location>
</feature>
<dbReference type="GO" id="GO:0005829">
    <property type="term" value="C:cytosol"/>
    <property type="evidence" value="ECO:0007669"/>
    <property type="project" value="TreeGrafter"/>
</dbReference>
<keyword evidence="8 13" id="KW-0648">Protein biosynthesis</keyword>
<evidence type="ECO:0000256" key="5">
    <source>
        <dbReference type="ARBA" id="ARBA00022598"/>
    </source>
</evidence>
<dbReference type="SUPFAM" id="SSF46589">
    <property type="entry name" value="tRNA-binding arm"/>
    <property type="match status" value="1"/>
</dbReference>
<dbReference type="SUPFAM" id="SSF50677">
    <property type="entry name" value="ValRS/IleRS/LeuRS editing domain"/>
    <property type="match status" value="1"/>
</dbReference>
<dbReference type="InterPro" id="IPR010978">
    <property type="entry name" value="tRNA-bd_arm"/>
</dbReference>
<dbReference type="Pfam" id="PF10458">
    <property type="entry name" value="Val_tRNA-synt_C"/>
    <property type="match status" value="1"/>
</dbReference>
<dbReference type="InterPro" id="IPR001412">
    <property type="entry name" value="aa-tRNA-synth_I_CS"/>
</dbReference>
<dbReference type="CDD" id="cd00817">
    <property type="entry name" value="ValRS_core"/>
    <property type="match status" value="1"/>
</dbReference>
<dbReference type="FunFam" id="3.90.740.10:FF:000005">
    <property type="entry name" value="Valine--tRNA ligase, mitochondrial"/>
    <property type="match status" value="1"/>
</dbReference>
<keyword evidence="10 13" id="KW-0030">Aminoacyl-tRNA synthetase</keyword>
<evidence type="ECO:0000256" key="13">
    <source>
        <dbReference type="HAMAP-Rule" id="MF_02004"/>
    </source>
</evidence>
<dbReference type="CDD" id="cd07962">
    <property type="entry name" value="Anticodon_Ia_Val"/>
    <property type="match status" value="1"/>
</dbReference>
<dbReference type="InterPro" id="IPR002303">
    <property type="entry name" value="Valyl-tRNA_ligase"/>
</dbReference>
<dbReference type="Gene3D" id="1.10.287.380">
    <property type="entry name" value="Valyl-tRNA synthetase, C-terminal domain"/>
    <property type="match status" value="1"/>
</dbReference>
<comment type="caution">
    <text evidence="18">The sequence shown here is derived from an EMBL/GenBank/DDBJ whole genome shotgun (WGS) entry which is preliminary data.</text>
</comment>
<comment type="catalytic activity">
    <reaction evidence="11 13">
        <text>tRNA(Val) + L-valine + ATP = L-valyl-tRNA(Val) + AMP + diphosphate</text>
        <dbReference type="Rhea" id="RHEA:10704"/>
        <dbReference type="Rhea" id="RHEA-COMP:9672"/>
        <dbReference type="Rhea" id="RHEA-COMP:9708"/>
        <dbReference type="ChEBI" id="CHEBI:30616"/>
        <dbReference type="ChEBI" id="CHEBI:33019"/>
        <dbReference type="ChEBI" id="CHEBI:57762"/>
        <dbReference type="ChEBI" id="CHEBI:78442"/>
        <dbReference type="ChEBI" id="CHEBI:78537"/>
        <dbReference type="ChEBI" id="CHEBI:456215"/>
        <dbReference type="EC" id="6.1.1.9"/>
    </reaction>
</comment>
<dbReference type="PROSITE" id="PS00178">
    <property type="entry name" value="AA_TRNA_LIGASE_I"/>
    <property type="match status" value="1"/>
</dbReference>
<keyword evidence="9 13" id="KW-0175">Coiled coil</keyword>
<dbReference type="Gene3D" id="3.40.50.620">
    <property type="entry name" value="HUPs"/>
    <property type="match status" value="2"/>
</dbReference>